<dbReference type="Gene3D" id="3.30.70.2970">
    <property type="entry name" value="Protein of unknown function (DUF541), domain 2"/>
    <property type="match status" value="1"/>
</dbReference>
<reference evidence="1 2" key="1">
    <citation type="submission" date="2023-07" db="EMBL/GenBank/DDBJ databases">
        <title>Sequencing the genomes of 1000 actinobacteria strains.</title>
        <authorList>
            <person name="Klenk H.-P."/>
        </authorList>
    </citation>
    <scope>NUCLEOTIDE SEQUENCE [LARGE SCALE GENOMIC DNA]</scope>
    <source>
        <strain evidence="1 2">DSM 44388</strain>
    </source>
</reference>
<keyword evidence="2" id="KW-1185">Reference proteome</keyword>
<dbReference type="Proteomes" id="UP001235712">
    <property type="component" value="Unassembled WGS sequence"/>
</dbReference>
<gene>
    <name evidence="1" type="ORF">J2S57_003880</name>
</gene>
<accession>A0ABT9P619</accession>
<evidence type="ECO:0000313" key="1">
    <source>
        <dbReference type="EMBL" id="MDP9828131.1"/>
    </source>
</evidence>
<sequence length="222" mass="23580">MTDPTSTSSGTAREPRDIVATVSGNATVEAAPDRVRLSLRVRAAESSARAATDTFATTLAGARALLDELGVTYTVGSVTSWEGGKERRTRHQVWSDLAARVEDLTVLPKLVESVLDGEHLEINHLQWQVSNLRELRRRARVDAIADAREVADDYAAALGLRVVQVLTVSDPGTGGVYAARSGLMARGRAGGGAEPRPEIDLSNTEPVQVNGAVTLSFLLGPV</sequence>
<comment type="caution">
    <text evidence="1">The sequence shown here is derived from an EMBL/GenBank/DDBJ whole genome shotgun (WGS) entry which is preliminary data.</text>
</comment>
<proteinExistence type="predicted"/>
<dbReference type="RefSeq" id="WP_307245004.1">
    <property type="nucleotide sequence ID" value="NZ_JAUSQZ010000001.1"/>
</dbReference>
<dbReference type="InterPro" id="IPR007497">
    <property type="entry name" value="SIMPL/DUF541"/>
</dbReference>
<protein>
    <submittedName>
        <fullName evidence="1">Uncharacterized protein YggE</fullName>
    </submittedName>
</protein>
<organism evidence="1 2">
    <name type="scientific">Kineosporia succinea</name>
    <dbReference type="NCBI Taxonomy" id="84632"/>
    <lineage>
        <taxon>Bacteria</taxon>
        <taxon>Bacillati</taxon>
        <taxon>Actinomycetota</taxon>
        <taxon>Actinomycetes</taxon>
        <taxon>Kineosporiales</taxon>
        <taxon>Kineosporiaceae</taxon>
        <taxon>Kineosporia</taxon>
    </lineage>
</organism>
<dbReference type="EMBL" id="JAUSQZ010000001">
    <property type="protein sequence ID" value="MDP9828131.1"/>
    <property type="molecule type" value="Genomic_DNA"/>
</dbReference>
<dbReference type="PANTHER" id="PTHR34387:SF2">
    <property type="entry name" value="SLR1258 PROTEIN"/>
    <property type="match status" value="1"/>
</dbReference>
<dbReference type="InterPro" id="IPR052022">
    <property type="entry name" value="26kDa_periplasmic_antigen"/>
</dbReference>
<evidence type="ECO:0000313" key="2">
    <source>
        <dbReference type="Proteomes" id="UP001235712"/>
    </source>
</evidence>
<dbReference type="PANTHER" id="PTHR34387">
    <property type="entry name" value="SLR1258 PROTEIN"/>
    <property type="match status" value="1"/>
</dbReference>
<dbReference type="Pfam" id="PF04402">
    <property type="entry name" value="SIMPL"/>
    <property type="match status" value="1"/>
</dbReference>
<name>A0ABT9P619_9ACTN</name>
<dbReference type="Gene3D" id="3.30.110.170">
    <property type="entry name" value="Protein of unknown function (DUF541), domain 1"/>
    <property type="match status" value="1"/>
</dbReference>